<keyword evidence="6" id="KW-1185">Reference proteome</keyword>
<dbReference type="GO" id="GO:0003941">
    <property type="term" value="F:L-serine ammonia-lyase activity"/>
    <property type="evidence" value="ECO:0007669"/>
    <property type="project" value="TreeGrafter"/>
</dbReference>
<evidence type="ECO:0000256" key="3">
    <source>
        <dbReference type="ARBA" id="ARBA00023239"/>
    </source>
</evidence>
<reference evidence="5 6" key="1">
    <citation type="submission" date="2019-06" db="EMBL/GenBank/DDBJ databases">
        <title>Sequencing the genomes of 1000 actinobacteria strains.</title>
        <authorList>
            <person name="Klenk H.-P."/>
        </authorList>
    </citation>
    <scope>NUCLEOTIDE SEQUENCE [LARGE SCALE GENOMIC DNA]</scope>
    <source>
        <strain evidence="5 6">DSM 17305</strain>
    </source>
</reference>
<protein>
    <submittedName>
        <fullName evidence="5">Threonine synthase</fullName>
    </submittedName>
</protein>
<evidence type="ECO:0000313" key="5">
    <source>
        <dbReference type="EMBL" id="TQJ18026.1"/>
    </source>
</evidence>
<dbReference type="GO" id="GO:0006565">
    <property type="term" value="P:L-serine catabolic process"/>
    <property type="evidence" value="ECO:0007669"/>
    <property type="project" value="TreeGrafter"/>
</dbReference>
<dbReference type="Pfam" id="PF00291">
    <property type="entry name" value="PALP"/>
    <property type="match status" value="1"/>
</dbReference>
<dbReference type="GO" id="GO:0004794">
    <property type="term" value="F:threonine deaminase activity"/>
    <property type="evidence" value="ECO:0007669"/>
    <property type="project" value="TreeGrafter"/>
</dbReference>
<evidence type="ECO:0000313" key="6">
    <source>
        <dbReference type="Proteomes" id="UP000316298"/>
    </source>
</evidence>
<evidence type="ECO:0000256" key="1">
    <source>
        <dbReference type="ARBA" id="ARBA00001933"/>
    </source>
</evidence>
<dbReference type="EMBL" id="VFMM01000001">
    <property type="protein sequence ID" value="TQJ18026.1"/>
    <property type="molecule type" value="Genomic_DNA"/>
</dbReference>
<dbReference type="InterPro" id="IPR050147">
    <property type="entry name" value="Ser/Thr_Dehydratase"/>
</dbReference>
<dbReference type="GO" id="GO:0006567">
    <property type="term" value="P:L-threonine catabolic process"/>
    <property type="evidence" value="ECO:0007669"/>
    <property type="project" value="TreeGrafter"/>
</dbReference>
<name>A0A542ES75_9ACTN</name>
<dbReference type="SUPFAM" id="SSF53686">
    <property type="entry name" value="Tryptophan synthase beta subunit-like PLP-dependent enzymes"/>
    <property type="match status" value="1"/>
</dbReference>
<dbReference type="Proteomes" id="UP000316298">
    <property type="component" value="Unassembled WGS sequence"/>
</dbReference>
<dbReference type="PANTHER" id="PTHR48078:SF6">
    <property type="entry name" value="L-THREONINE DEHYDRATASE CATABOLIC TDCB"/>
    <property type="match status" value="1"/>
</dbReference>
<comment type="caution">
    <text evidence="5">The sequence shown here is derived from an EMBL/GenBank/DDBJ whole genome shotgun (WGS) entry which is preliminary data.</text>
</comment>
<comment type="cofactor">
    <cofactor evidence="1">
        <name>pyridoxal 5'-phosphate</name>
        <dbReference type="ChEBI" id="CHEBI:597326"/>
    </cofactor>
</comment>
<keyword evidence="2" id="KW-0663">Pyridoxal phosphate</keyword>
<evidence type="ECO:0000259" key="4">
    <source>
        <dbReference type="Pfam" id="PF00291"/>
    </source>
</evidence>
<accession>A0A542ES75</accession>
<dbReference type="Gene3D" id="3.40.50.1100">
    <property type="match status" value="2"/>
</dbReference>
<dbReference type="GO" id="GO:0009097">
    <property type="term" value="P:isoleucine biosynthetic process"/>
    <property type="evidence" value="ECO:0007669"/>
    <property type="project" value="TreeGrafter"/>
</dbReference>
<dbReference type="AlphaFoldDB" id="A0A542ES75"/>
<evidence type="ECO:0000256" key="2">
    <source>
        <dbReference type="ARBA" id="ARBA00022898"/>
    </source>
</evidence>
<sequence length="300" mass="31231">MSLSLARSRGYRGWIATSSGNAGMAMAAYGARAGLPGFICLAGSVPPEKSLPLMAFGSGAVTVVRVQGAGRPEVDGHMFDQVRDAAQRHKLFLGVTLHAFNAEGMRGIDTIAYELAEQVPAATHVYVSVGGGGLLVAVARGLDRRGLQPRMIACQSSGCAPVVRYLDGAVAAVEVERSTTSISALQLPRPPDGDLAAGAVERSHGWGTAIDDAAILAAQRWLASAEGVFVEPAAAATVAALLADAEHGRLGPDARPVVILTGGGWKDLGRFSDDASRMQMIDVDTVSRRVEDWVGRTTSD</sequence>
<proteinExistence type="predicted"/>
<dbReference type="PANTHER" id="PTHR48078">
    <property type="entry name" value="THREONINE DEHYDRATASE, MITOCHONDRIAL-RELATED"/>
    <property type="match status" value="1"/>
</dbReference>
<feature type="domain" description="Tryptophan synthase beta chain-like PALP" evidence="4">
    <location>
        <begin position="6"/>
        <end position="262"/>
    </location>
</feature>
<gene>
    <name evidence="5" type="ORF">FB475_2157</name>
</gene>
<keyword evidence="3" id="KW-0456">Lyase</keyword>
<dbReference type="InterPro" id="IPR001926">
    <property type="entry name" value="TrpB-like_PALP"/>
</dbReference>
<organism evidence="5 6">
    <name type="scientific">Kribbella jejuensis</name>
    <dbReference type="NCBI Taxonomy" id="236068"/>
    <lineage>
        <taxon>Bacteria</taxon>
        <taxon>Bacillati</taxon>
        <taxon>Actinomycetota</taxon>
        <taxon>Actinomycetes</taxon>
        <taxon>Propionibacteriales</taxon>
        <taxon>Kribbellaceae</taxon>
        <taxon>Kribbella</taxon>
    </lineage>
</organism>
<dbReference type="InterPro" id="IPR036052">
    <property type="entry name" value="TrpB-like_PALP_sf"/>
</dbReference>